<dbReference type="Gene3D" id="3.10.50.40">
    <property type="match status" value="1"/>
</dbReference>
<dbReference type="Pfam" id="PF09312">
    <property type="entry name" value="SurA_N"/>
    <property type="match status" value="1"/>
</dbReference>
<dbReference type="InterPro" id="IPR046357">
    <property type="entry name" value="PPIase_dom_sf"/>
</dbReference>
<gene>
    <name evidence="12" type="ordered locus">PB2503_02327</name>
</gene>
<evidence type="ECO:0000256" key="2">
    <source>
        <dbReference type="ARBA" id="ARBA00022729"/>
    </source>
</evidence>
<dbReference type="PROSITE" id="PS01096">
    <property type="entry name" value="PPIC_PPIASE_1"/>
    <property type="match status" value="1"/>
</dbReference>
<keyword evidence="2 10" id="KW-0732">Signal</keyword>
<evidence type="ECO:0000256" key="4">
    <source>
        <dbReference type="ARBA" id="ARBA00023110"/>
    </source>
</evidence>
<reference evidence="13" key="1">
    <citation type="submission" date="2010-08" db="EMBL/GenBank/DDBJ databases">
        <title>Genome sequence of Parvularcula bermudensis HTCC2503.</title>
        <authorList>
            <person name="Kang D.-M."/>
            <person name="Oh H.-M."/>
            <person name="Cho J.-C."/>
        </authorList>
    </citation>
    <scope>NUCLEOTIDE SEQUENCE [LARGE SCALE GENOMIC DNA]</scope>
    <source>
        <strain evidence="13">ATCC BAA-594 / HTCC2503 / KCTC 12087</strain>
    </source>
</reference>
<dbReference type="Pfam" id="PF00639">
    <property type="entry name" value="Rotamase"/>
    <property type="match status" value="1"/>
</dbReference>
<dbReference type="STRING" id="314260.PB2503_02327"/>
<keyword evidence="13" id="KW-1185">Reference proteome</keyword>
<feature type="signal peptide" evidence="10">
    <location>
        <begin position="1"/>
        <end position="23"/>
    </location>
</feature>
<dbReference type="InterPro" id="IPR050280">
    <property type="entry name" value="OMP_Chaperone_SurA"/>
</dbReference>
<dbReference type="InterPro" id="IPR023058">
    <property type="entry name" value="PPIase_PpiC_CS"/>
</dbReference>
<keyword evidence="5" id="KW-0143">Chaperone</keyword>
<dbReference type="SUPFAM" id="SSF54534">
    <property type="entry name" value="FKBP-like"/>
    <property type="match status" value="1"/>
</dbReference>
<proteinExistence type="predicted"/>
<sequence length="421" mass="46402">MKRLAILWVTLILTGLTAPLANAQVGERVAAVVNDDPISTFDVRQRIQLIIVTEGMRNLPQEALAQLQGRALRELIEERLKLQEAERFELTIPDEAIDAELEQLAGQAGTTVQQLTEDLATAGVNIGTLRDRIQAEQAWQQLVRGRYGPRVSITDDAVETMLDDLELSARSDQYLISEICLPVTRQEDQPEMYQAGMQMIEQLRRGVPFGALAQQYSACSSAARGGDLGWLRADELDQTTLDIVQQLSEGNVSRPIPLRGVIKIVALRQTREAATAGEPSYQVAYAGAPASLGEEVAKQRLARLPETNACNGQSLSIDMGEDVGATVLPRLPERAFEPIFRTTLAALDVGETSDVIESDGAFHRLMMCEKDEGYGLPTRRAVESRLESEELELLSRRYLRDIERESAIEIRYGGTGTIEGS</sequence>
<dbReference type="PANTHER" id="PTHR47637">
    <property type="entry name" value="CHAPERONE SURA"/>
    <property type="match status" value="1"/>
</dbReference>
<dbReference type="PANTHER" id="PTHR47637:SF1">
    <property type="entry name" value="CHAPERONE SURA"/>
    <property type="match status" value="1"/>
</dbReference>
<evidence type="ECO:0000259" key="11">
    <source>
        <dbReference type="PROSITE" id="PS50198"/>
    </source>
</evidence>
<dbReference type="HOGENOM" id="CLU_034646_11_4_5"/>
<evidence type="ECO:0000313" key="13">
    <source>
        <dbReference type="Proteomes" id="UP000001302"/>
    </source>
</evidence>
<evidence type="ECO:0000313" key="12">
    <source>
        <dbReference type="EMBL" id="ADM08543.1"/>
    </source>
</evidence>
<organism evidence="12 13">
    <name type="scientific">Parvularcula bermudensis (strain ATCC BAA-594 / HTCC2503 / KCTC 12087)</name>
    <dbReference type="NCBI Taxonomy" id="314260"/>
    <lineage>
        <taxon>Bacteria</taxon>
        <taxon>Pseudomonadati</taxon>
        <taxon>Pseudomonadota</taxon>
        <taxon>Alphaproteobacteria</taxon>
        <taxon>Parvularculales</taxon>
        <taxon>Parvularculaceae</taxon>
        <taxon>Parvularcula</taxon>
    </lineage>
</organism>
<dbReference type="KEGG" id="pbr:PB2503_02327"/>
<evidence type="ECO:0000256" key="10">
    <source>
        <dbReference type="SAM" id="SignalP"/>
    </source>
</evidence>
<dbReference type="InterPro" id="IPR015391">
    <property type="entry name" value="SurA_N"/>
</dbReference>
<accession>E0TCB0</accession>
<evidence type="ECO:0000256" key="3">
    <source>
        <dbReference type="ARBA" id="ARBA00022764"/>
    </source>
</evidence>
<dbReference type="PROSITE" id="PS50198">
    <property type="entry name" value="PPIC_PPIASE_2"/>
    <property type="match status" value="1"/>
</dbReference>
<keyword evidence="6 9" id="KW-0413">Isomerase</keyword>
<evidence type="ECO:0000256" key="5">
    <source>
        <dbReference type="ARBA" id="ARBA00023186"/>
    </source>
</evidence>
<keyword evidence="3" id="KW-0574">Periplasm</keyword>
<dbReference type="eggNOG" id="COG0760">
    <property type="taxonomic scope" value="Bacteria"/>
</dbReference>
<reference evidence="12 13" key="2">
    <citation type="journal article" date="2011" name="J. Bacteriol.">
        <title>Complete genome sequence of strain HTCC2503T of Parvularcula bermudensis, the type species of the order "Parvularculales" in the class Alphaproteobacteria.</title>
        <authorList>
            <person name="Oh H.M."/>
            <person name="Kang I."/>
            <person name="Vergin K.L."/>
            <person name="Kang D."/>
            <person name="Rhee K.H."/>
            <person name="Giovannoni S.J."/>
            <person name="Cho J.C."/>
        </authorList>
    </citation>
    <scope>NUCLEOTIDE SEQUENCE [LARGE SCALE GENOMIC DNA]</scope>
    <source>
        <strain evidence="13">ATCC BAA-594 / HTCC2503 / KCTC 12087</strain>
    </source>
</reference>
<evidence type="ECO:0000256" key="6">
    <source>
        <dbReference type="ARBA" id="ARBA00023235"/>
    </source>
</evidence>
<dbReference type="InterPro" id="IPR027304">
    <property type="entry name" value="Trigger_fact/SurA_dom_sf"/>
</dbReference>
<feature type="chain" id="PRO_5007913373" description="Parvulin-like PPIase" evidence="10">
    <location>
        <begin position="24"/>
        <end position="421"/>
    </location>
</feature>
<dbReference type="EMBL" id="CP002156">
    <property type="protein sequence ID" value="ADM08543.1"/>
    <property type="molecule type" value="Genomic_DNA"/>
</dbReference>
<dbReference type="SUPFAM" id="SSF109998">
    <property type="entry name" value="Triger factor/SurA peptide-binding domain-like"/>
    <property type="match status" value="1"/>
</dbReference>
<dbReference type="AlphaFoldDB" id="E0TCB0"/>
<keyword evidence="4 9" id="KW-0697">Rotamase</keyword>
<evidence type="ECO:0000256" key="8">
    <source>
        <dbReference type="ARBA" id="ARBA00031484"/>
    </source>
</evidence>
<protein>
    <recommendedName>
        <fullName evidence="1">Parvulin-like PPIase</fullName>
    </recommendedName>
    <alternativeName>
        <fullName evidence="7">Peptidyl-prolyl cis-trans isomerase plp</fullName>
    </alternativeName>
    <alternativeName>
        <fullName evidence="8">Rotamase plp</fullName>
    </alternativeName>
</protein>
<evidence type="ECO:0000256" key="1">
    <source>
        <dbReference type="ARBA" id="ARBA00018370"/>
    </source>
</evidence>
<evidence type="ECO:0000256" key="7">
    <source>
        <dbReference type="ARBA" id="ARBA00030642"/>
    </source>
</evidence>
<dbReference type="GO" id="GO:0003755">
    <property type="term" value="F:peptidyl-prolyl cis-trans isomerase activity"/>
    <property type="evidence" value="ECO:0007669"/>
    <property type="project" value="UniProtKB-KW"/>
</dbReference>
<dbReference type="Gene3D" id="1.10.4030.10">
    <property type="entry name" value="Porin chaperone SurA, peptide-binding domain"/>
    <property type="match status" value="1"/>
</dbReference>
<dbReference type="InterPro" id="IPR000297">
    <property type="entry name" value="PPIase_PpiC"/>
</dbReference>
<name>E0TCB0_PARBH</name>
<dbReference type="Proteomes" id="UP000001302">
    <property type="component" value="Chromosome"/>
</dbReference>
<feature type="domain" description="PpiC" evidence="11">
    <location>
        <begin position="171"/>
        <end position="269"/>
    </location>
</feature>
<dbReference type="OrthoDB" id="9791746at2"/>
<evidence type="ECO:0000256" key="9">
    <source>
        <dbReference type="PROSITE-ProRule" id="PRU00278"/>
    </source>
</evidence>